<keyword evidence="1" id="KW-1133">Transmembrane helix</keyword>
<keyword evidence="3" id="KW-1185">Reference proteome</keyword>
<feature type="transmembrane region" description="Helical" evidence="1">
    <location>
        <begin position="51"/>
        <end position="73"/>
    </location>
</feature>
<reference evidence="2 3" key="1">
    <citation type="submission" date="2013-08" db="EMBL/GenBank/DDBJ databases">
        <title>The genome sequence of Skermanella stibiiresistens.</title>
        <authorList>
            <person name="Zhu W."/>
            <person name="Wang G."/>
        </authorList>
    </citation>
    <scope>NUCLEOTIDE SEQUENCE [LARGE SCALE GENOMIC DNA]</scope>
    <source>
        <strain evidence="2 3">SB22</strain>
    </source>
</reference>
<keyword evidence="1" id="KW-0472">Membrane</keyword>
<dbReference type="Proteomes" id="UP000019486">
    <property type="component" value="Unassembled WGS sequence"/>
</dbReference>
<accession>W9H8J8</accession>
<name>W9H8J8_9PROT</name>
<comment type="caution">
    <text evidence="2">The sequence shown here is derived from an EMBL/GenBank/DDBJ whole genome shotgun (WGS) entry which is preliminary data.</text>
</comment>
<evidence type="ECO:0000313" key="3">
    <source>
        <dbReference type="Proteomes" id="UP000019486"/>
    </source>
</evidence>
<sequence>MAETVRADRADIFQVGRLGKPVHAVSAQAVSRERTMHIAIGQTALATRGNALAMTIVVGLIATVAGGVLVTAWRDSVDAQPTTSVSLPENTRPMILVPLPR</sequence>
<keyword evidence="1" id="KW-0812">Transmembrane</keyword>
<dbReference type="RefSeq" id="WP_037447499.1">
    <property type="nucleotide sequence ID" value="NZ_AVFL01000002.1"/>
</dbReference>
<dbReference type="EMBL" id="AVFL01000002">
    <property type="protein sequence ID" value="EWY42364.1"/>
    <property type="molecule type" value="Genomic_DNA"/>
</dbReference>
<evidence type="ECO:0000313" key="2">
    <source>
        <dbReference type="EMBL" id="EWY42364.1"/>
    </source>
</evidence>
<gene>
    <name evidence="2" type="ORF">N825_20305</name>
</gene>
<evidence type="ECO:0000256" key="1">
    <source>
        <dbReference type="SAM" id="Phobius"/>
    </source>
</evidence>
<protein>
    <submittedName>
        <fullName evidence="2">Uncharacterized protein</fullName>
    </submittedName>
</protein>
<dbReference type="AlphaFoldDB" id="W9H8J8"/>
<organism evidence="2 3">
    <name type="scientific">Skermanella stibiiresistens SB22</name>
    <dbReference type="NCBI Taxonomy" id="1385369"/>
    <lineage>
        <taxon>Bacteria</taxon>
        <taxon>Pseudomonadati</taxon>
        <taxon>Pseudomonadota</taxon>
        <taxon>Alphaproteobacteria</taxon>
        <taxon>Rhodospirillales</taxon>
        <taxon>Azospirillaceae</taxon>
        <taxon>Skermanella</taxon>
    </lineage>
</organism>
<proteinExistence type="predicted"/>